<evidence type="ECO:0000256" key="2">
    <source>
        <dbReference type="ARBA" id="ARBA00022692"/>
    </source>
</evidence>
<keyword evidence="8" id="KW-1185">Reference proteome</keyword>
<feature type="transmembrane region" description="Helical" evidence="5">
    <location>
        <begin position="215"/>
        <end position="246"/>
    </location>
</feature>
<dbReference type="EMBL" id="MIGX01000141">
    <property type="protein sequence ID" value="PPT81087.1"/>
    <property type="molecule type" value="Genomic_DNA"/>
</dbReference>
<feature type="transmembrane region" description="Helical" evidence="5">
    <location>
        <begin position="258"/>
        <end position="276"/>
    </location>
</feature>
<keyword evidence="3 5" id="KW-1133">Transmembrane helix</keyword>
<organism evidence="7 8">
    <name type="scientific">Xanthomonas theicola</name>
    <dbReference type="NCBI Taxonomy" id="56464"/>
    <lineage>
        <taxon>Bacteria</taxon>
        <taxon>Pseudomonadati</taxon>
        <taxon>Pseudomonadota</taxon>
        <taxon>Gammaproteobacteria</taxon>
        <taxon>Lysobacterales</taxon>
        <taxon>Lysobacteraceae</taxon>
        <taxon>Xanthomonas</taxon>
    </lineage>
</organism>
<evidence type="ECO:0000256" key="4">
    <source>
        <dbReference type="ARBA" id="ARBA00023136"/>
    </source>
</evidence>
<comment type="caution">
    <text evidence="7">The sequence shown here is derived from an EMBL/GenBank/DDBJ whole genome shotgun (WGS) entry which is preliminary data.</text>
</comment>
<name>A0A2S6ZAV1_9XANT</name>
<dbReference type="GO" id="GO:0016020">
    <property type="term" value="C:membrane"/>
    <property type="evidence" value="ECO:0007669"/>
    <property type="project" value="UniProtKB-SubCell"/>
</dbReference>
<evidence type="ECO:0000256" key="3">
    <source>
        <dbReference type="ARBA" id="ARBA00022989"/>
    </source>
</evidence>
<dbReference type="Proteomes" id="UP000239898">
    <property type="component" value="Unassembled WGS sequence"/>
</dbReference>
<keyword evidence="2 5" id="KW-0812">Transmembrane</keyword>
<feature type="transmembrane region" description="Helical" evidence="5">
    <location>
        <begin position="365"/>
        <end position="383"/>
    </location>
</feature>
<reference evidence="7 8" key="1">
    <citation type="submission" date="2016-08" db="EMBL/GenBank/DDBJ databases">
        <title>Evolution of the type three secretion system and type three effector repertoires in Xanthomonas.</title>
        <authorList>
            <person name="Merda D."/>
            <person name="Briand M."/>
            <person name="Bosis E."/>
            <person name="Rousseau C."/>
            <person name="Portier P."/>
            <person name="Jacques M.-A."/>
            <person name="Fischer-Le Saux M."/>
        </authorList>
    </citation>
    <scope>NUCLEOTIDE SEQUENCE [LARGE SCALE GENOMIC DNA]</scope>
    <source>
        <strain evidence="7 8">CFBP 4691</strain>
    </source>
</reference>
<feature type="domain" description="O-antigen ligase-related" evidence="6">
    <location>
        <begin position="221"/>
        <end position="373"/>
    </location>
</feature>
<dbReference type="PANTHER" id="PTHR37422:SF21">
    <property type="entry name" value="EXOQ-LIKE PROTEIN"/>
    <property type="match status" value="1"/>
</dbReference>
<dbReference type="PANTHER" id="PTHR37422">
    <property type="entry name" value="TEICHURONIC ACID BIOSYNTHESIS PROTEIN TUAE"/>
    <property type="match status" value="1"/>
</dbReference>
<evidence type="ECO:0000313" key="8">
    <source>
        <dbReference type="Proteomes" id="UP000239898"/>
    </source>
</evidence>
<evidence type="ECO:0000256" key="5">
    <source>
        <dbReference type="SAM" id="Phobius"/>
    </source>
</evidence>
<dbReference type="InterPro" id="IPR007016">
    <property type="entry name" value="O-antigen_ligase-rel_domated"/>
</dbReference>
<feature type="transmembrane region" description="Helical" evidence="5">
    <location>
        <begin position="64"/>
        <end position="84"/>
    </location>
</feature>
<gene>
    <name evidence="7" type="ORF">XthCFBP4691_18020</name>
</gene>
<feature type="transmembrane region" description="Helical" evidence="5">
    <location>
        <begin position="133"/>
        <end position="157"/>
    </location>
</feature>
<dbReference type="Pfam" id="PF04932">
    <property type="entry name" value="Wzy_C"/>
    <property type="match status" value="1"/>
</dbReference>
<keyword evidence="4 5" id="KW-0472">Membrane</keyword>
<protein>
    <recommendedName>
        <fullName evidence="6">O-antigen ligase-related domain-containing protein</fullName>
    </recommendedName>
</protein>
<feature type="transmembrane region" description="Helical" evidence="5">
    <location>
        <begin position="395"/>
        <end position="412"/>
    </location>
</feature>
<evidence type="ECO:0000256" key="1">
    <source>
        <dbReference type="ARBA" id="ARBA00004141"/>
    </source>
</evidence>
<evidence type="ECO:0000259" key="6">
    <source>
        <dbReference type="Pfam" id="PF04932"/>
    </source>
</evidence>
<feature type="transmembrane region" description="Helical" evidence="5">
    <location>
        <begin position="104"/>
        <end position="121"/>
    </location>
</feature>
<comment type="subcellular location">
    <subcellularLocation>
        <location evidence="1">Membrane</location>
        <topology evidence="1">Multi-pass membrane protein</topology>
    </subcellularLocation>
</comment>
<dbReference type="InterPro" id="IPR051533">
    <property type="entry name" value="WaaL-like"/>
</dbReference>
<accession>A0A2S6ZAV1</accession>
<proteinExistence type="predicted"/>
<dbReference type="AlphaFoldDB" id="A0A2S6ZAV1"/>
<sequence>MTNSCPDPSLPAPLTPARSERWAPIWVLAFVALWPAPGLAAGVLALGALATLARLLHSRFRGGASLLSGPAWALTTLLFLTYWLPQPLSALGAVDAPLALRESAVDLRFLPFLWLVAMAVATPRGRRTTFNGLALIAAVWTADALAQALFGSSPLFWSMDQLKWAISHHGLCTPQEIALADRLSGAFGPCNLKFGQILASLSPFLLFAAARRGGVWGWLLAAAAVGVVLVLAGSRASWITYALLLALSGWRLLGARKLLALAVAAVLVAGVLGTLSPQVRDRFERTSRALSGHPADLNAALTGRAQIWTAAWCMIRAHPLNGVGVRGFREAYPSCDPDPTHAGEWGREPAFHAHQIVLEVLSETGVIGLLLWLAGAAQAWRAWRYASPRARERARPAMLALLVTVFPFNTHLAFYSSFWGSLTLLLVGLYAGALLAEERAAPAVAPPAGQRAHAQSRA</sequence>
<dbReference type="RefSeq" id="WP_128421661.1">
    <property type="nucleotide sequence ID" value="NZ_CP049017.1"/>
</dbReference>
<evidence type="ECO:0000313" key="7">
    <source>
        <dbReference type="EMBL" id="PPT81087.1"/>
    </source>
</evidence>
<feature type="transmembrane region" description="Helical" evidence="5">
    <location>
        <begin position="25"/>
        <end position="52"/>
    </location>
</feature>
<dbReference type="OrthoDB" id="8554812at2"/>